<evidence type="ECO:0000256" key="2">
    <source>
        <dbReference type="ARBA" id="ARBA00007560"/>
    </source>
</evidence>
<dbReference type="GO" id="GO:0000993">
    <property type="term" value="F:RNA polymerase II complex binding"/>
    <property type="evidence" value="ECO:0007669"/>
    <property type="project" value="TreeGrafter"/>
</dbReference>
<keyword evidence="3" id="KW-0539">Nucleus</keyword>
<evidence type="ECO:0000313" key="5">
    <source>
        <dbReference type="EMBL" id="CUS11765.1"/>
    </source>
</evidence>
<evidence type="ECO:0000256" key="1">
    <source>
        <dbReference type="ARBA" id="ARBA00004123"/>
    </source>
</evidence>
<accession>A0A292PYH7</accession>
<dbReference type="Pfam" id="PF03985">
    <property type="entry name" value="Paf1"/>
    <property type="match status" value="1"/>
</dbReference>
<organism evidence="5 6">
    <name type="scientific">Tuber aestivum</name>
    <name type="common">summer truffle</name>
    <dbReference type="NCBI Taxonomy" id="59557"/>
    <lineage>
        <taxon>Eukaryota</taxon>
        <taxon>Fungi</taxon>
        <taxon>Dikarya</taxon>
        <taxon>Ascomycota</taxon>
        <taxon>Pezizomycotina</taxon>
        <taxon>Pezizomycetes</taxon>
        <taxon>Pezizales</taxon>
        <taxon>Tuberaceae</taxon>
        <taxon>Tuber</taxon>
    </lineage>
</organism>
<feature type="compositionally biased region" description="Basic and acidic residues" evidence="4">
    <location>
        <begin position="418"/>
        <end position="444"/>
    </location>
</feature>
<dbReference type="InterPro" id="IPR007133">
    <property type="entry name" value="RNA_pol_II-assoc_Paf1"/>
</dbReference>
<proteinExistence type="inferred from homology"/>
<comment type="subcellular location">
    <subcellularLocation>
        <location evidence="1">Nucleus</location>
    </subcellularLocation>
</comment>
<evidence type="ECO:0000256" key="3">
    <source>
        <dbReference type="ARBA" id="ARBA00023242"/>
    </source>
</evidence>
<dbReference type="PANTHER" id="PTHR23188:SF12">
    <property type="entry name" value="RNA POLYMERASE II-ASSOCIATED FACTOR 1 HOMOLOG"/>
    <property type="match status" value="1"/>
</dbReference>
<dbReference type="Proteomes" id="UP001412239">
    <property type="component" value="Unassembled WGS sequence"/>
</dbReference>
<protein>
    <recommendedName>
        <fullName evidence="7">Paf1 complex protein</fullName>
    </recommendedName>
</protein>
<dbReference type="GO" id="GO:0016593">
    <property type="term" value="C:Cdc73/Paf1 complex"/>
    <property type="evidence" value="ECO:0007669"/>
    <property type="project" value="InterPro"/>
</dbReference>
<keyword evidence="6" id="KW-1185">Reference proteome</keyword>
<dbReference type="GO" id="GO:0003682">
    <property type="term" value="F:chromatin binding"/>
    <property type="evidence" value="ECO:0007669"/>
    <property type="project" value="TreeGrafter"/>
</dbReference>
<name>A0A292PYH7_9PEZI</name>
<evidence type="ECO:0000256" key="4">
    <source>
        <dbReference type="SAM" id="MobiDB-lite"/>
    </source>
</evidence>
<feature type="region of interest" description="Disordered" evidence="4">
    <location>
        <begin position="384"/>
        <end position="444"/>
    </location>
</feature>
<comment type="similarity">
    <text evidence="2">Belongs to the PAF1 family.</text>
</comment>
<evidence type="ECO:0008006" key="7">
    <source>
        <dbReference type="Google" id="ProtNLM"/>
    </source>
</evidence>
<dbReference type="GO" id="GO:0006368">
    <property type="term" value="P:transcription elongation by RNA polymerase II"/>
    <property type="evidence" value="ECO:0007669"/>
    <property type="project" value="InterPro"/>
</dbReference>
<reference evidence="5" key="1">
    <citation type="submission" date="2015-10" db="EMBL/GenBank/DDBJ databases">
        <authorList>
            <person name="Regsiter A."/>
            <person name="william w."/>
        </authorList>
    </citation>
    <scope>NUCLEOTIDE SEQUENCE</scope>
    <source>
        <strain evidence="5">Montdore</strain>
    </source>
</reference>
<gene>
    <name evidence="5" type="ORF">GSTUAT00004220001</name>
</gene>
<sequence length="444" mass="49626">MSQRSNRPHAQDYIARIRYNNSLPPPPCPPKMLNIPNSSLAMYCDPSFTSKLARAEGVSVEIDSELGMPLDLVHVPKIFDGDHSEPIVDLFSAILALDPVPLIDPKDRLLMRPAAALGKTNARATGSAGNVSFLRRTEYISAEQSRSTFKSGGNTERLMAASRAKRASRPEDSDPIRILQAVLKGFDVANPETAGQDHNGLGALAVGDIAAANAERNWKELKHPNKPNVRAVETYPLLPDFQATSDNGGYMVFKFMVSPVAPGEKRDTRLDVGLLKPKDKPLDEDGNPVGQDVFDYYIPASESIANKVRAKFAAYAEDEDEEDGGEDSDEFRYDFVREYETKAHKRYPPDVLEEAALLLNKGDNKKSKGAYFYPVLTRYTIRPRRKNKFPPGMPVRHDEESEDDGEKPPEVMNLKVRALNEVERQRHEDVKHRWDNKPEAEGEE</sequence>
<dbReference type="EMBL" id="LN891013">
    <property type="protein sequence ID" value="CUS11765.1"/>
    <property type="molecule type" value="Genomic_DNA"/>
</dbReference>
<evidence type="ECO:0000313" key="6">
    <source>
        <dbReference type="Proteomes" id="UP001412239"/>
    </source>
</evidence>
<dbReference type="PANTHER" id="PTHR23188">
    <property type="entry name" value="RNA POLYMERASE II-ASSOCIATED FACTOR 1 HOMOLOG"/>
    <property type="match status" value="1"/>
</dbReference>
<dbReference type="AlphaFoldDB" id="A0A292PYH7"/>